<accession>A0AAD2E836</accession>
<name>A0AAD2E836_9LAMI</name>
<dbReference type="AlphaFoldDB" id="A0AAD2E836"/>
<protein>
    <submittedName>
        <fullName evidence="1">Uncharacterized protein</fullName>
    </submittedName>
</protein>
<keyword evidence="2" id="KW-1185">Reference proteome</keyword>
<evidence type="ECO:0000313" key="2">
    <source>
        <dbReference type="Proteomes" id="UP000834106"/>
    </source>
</evidence>
<gene>
    <name evidence="1" type="ORF">FPE_LOCUS29767</name>
</gene>
<evidence type="ECO:0000313" key="1">
    <source>
        <dbReference type="EMBL" id="CAI9782337.1"/>
    </source>
</evidence>
<reference evidence="1" key="1">
    <citation type="submission" date="2023-05" db="EMBL/GenBank/DDBJ databases">
        <authorList>
            <person name="Huff M."/>
        </authorList>
    </citation>
    <scope>NUCLEOTIDE SEQUENCE</scope>
</reference>
<sequence>MATTDEIEEILKRFGNEESTLLDQYEMMSFKVQLKQAMLGRSLSEPRYQGQSNLMSKSVQQKRRWGWSRVWGIHKVLNKFLKPDKRATQDFLDSRGKYFVVNRSKI</sequence>
<proteinExistence type="predicted"/>
<organism evidence="1 2">
    <name type="scientific">Fraxinus pennsylvanica</name>
    <dbReference type="NCBI Taxonomy" id="56036"/>
    <lineage>
        <taxon>Eukaryota</taxon>
        <taxon>Viridiplantae</taxon>
        <taxon>Streptophyta</taxon>
        <taxon>Embryophyta</taxon>
        <taxon>Tracheophyta</taxon>
        <taxon>Spermatophyta</taxon>
        <taxon>Magnoliopsida</taxon>
        <taxon>eudicotyledons</taxon>
        <taxon>Gunneridae</taxon>
        <taxon>Pentapetalae</taxon>
        <taxon>asterids</taxon>
        <taxon>lamiids</taxon>
        <taxon>Lamiales</taxon>
        <taxon>Oleaceae</taxon>
        <taxon>Oleeae</taxon>
        <taxon>Fraxinus</taxon>
    </lineage>
</organism>
<dbReference type="PANTHER" id="PTHR48196">
    <property type="entry name" value="DUF630 DOMAIN-CONTAINING PROTEIN"/>
    <property type="match status" value="1"/>
</dbReference>
<dbReference type="Proteomes" id="UP000834106">
    <property type="component" value="Chromosome 19"/>
</dbReference>
<dbReference type="EMBL" id="OU503054">
    <property type="protein sequence ID" value="CAI9782337.1"/>
    <property type="molecule type" value="Genomic_DNA"/>
</dbReference>
<dbReference type="PANTHER" id="PTHR48196:SF1">
    <property type="entry name" value="DUF630 DOMAIN-CONTAINING PROTEIN"/>
    <property type="match status" value="1"/>
</dbReference>